<dbReference type="InterPro" id="IPR027266">
    <property type="entry name" value="TrmE/GcvT-like"/>
</dbReference>
<evidence type="ECO:0000313" key="2">
    <source>
        <dbReference type="Proteomes" id="UP000028824"/>
    </source>
</evidence>
<sequence>MSELTALTALGAAEPRIEHHGAVSLRENAGLALASVAVLGRDGAQPLPFGLRLPEPGHWVAGQGVSAFWTGPGQWMIEAEGRAEEDFARDVKAHAPGCAVSEQTDGWVAVEIASTEGAAPIEALLERLVNVDLGAFGPGSATRTGLEHMSVFVIRRAADRVAILGMRSSAGSLWHAISVAASRLQVPA</sequence>
<evidence type="ECO:0000313" key="1">
    <source>
        <dbReference type="EMBL" id="KFI24442.1"/>
    </source>
</evidence>
<organism evidence="1 2">
    <name type="scientific">Paenirhodobacter enshiensis</name>
    <dbReference type="NCBI Taxonomy" id="1105367"/>
    <lineage>
        <taxon>Bacteria</taxon>
        <taxon>Pseudomonadati</taxon>
        <taxon>Pseudomonadota</taxon>
        <taxon>Alphaproteobacteria</taxon>
        <taxon>Rhodobacterales</taxon>
        <taxon>Rhodobacter group</taxon>
        <taxon>Paenirhodobacter</taxon>
    </lineage>
</organism>
<reference evidence="1 2" key="1">
    <citation type="submission" date="2014-03" db="EMBL/GenBank/DDBJ databases">
        <title>Genome of Paenirhodobacter enshiensis DW2-9.</title>
        <authorList>
            <person name="Wang D."/>
            <person name="Wang G."/>
        </authorList>
    </citation>
    <scope>NUCLEOTIDE SEQUENCE [LARGE SCALE GENOMIC DNA]</scope>
    <source>
        <strain evidence="1 2">DW2-9</strain>
    </source>
</reference>
<protein>
    <submittedName>
        <fullName evidence="1">Sarcosine oxidase subunit gamma</fullName>
    </submittedName>
</protein>
<dbReference type="STRING" id="1105367.CG50_10115"/>
<dbReference type="Proteomes" id="UP000028824">
    <property type="component" value="Unassembled WGS sequence"/>
</dbReference>
<accession>A0A086XQZ2</accession>
<dbReference type="EMBL" id="JFZB01000046">
    <property type="protein sequence ID" value="KFI24442.1"/>
    <property type="molecule type" value="Genomic_DNA"/>
</dbReference>
<gene>
    <name evidence="1" type="ORF">CG50_10115</name>
</gene>
<dbReference type="RefSeq" id="WP_036639888.1">
    <property type="nucleotide sequence ID" value="NZ_JFZB01000046.1"/>
</dbReference>
<comment type="caution">
    <text evidence="1">The sequence shown here is derived from an EMBL/GenBank/DDBJ whole genome shotgun (WGS) entry which is preliminary data.</text>
</comment>
<keyword evidence="2" id="KW-1185">Reference proteome</keyword>
<dbReference type="Gene3D" id="3.30.1360.120">
    <property type="entry name" value="Probable tRNA modification gtpase trme, domain 1"/>
    <property type="match status" value="1"/>
</dbReference>
<dbReference type="eggNOG" id="COG4583">
    <property type="taxonomic scope" value="Bacteria"/>
</dbReference>
<name>A0A086XQZ2_9RHOB</name>
<proteinExistence type="predicted"/>
<dbReference type="AlphaFoldDB" id="A0A086XQZ2"/>